<dbReference type="GO" id="GO:0046872">
    <property type="term" value="F:metal ion binding"/>
    <property type="evidence" value="ECO:0007669"/>
    <property type="project" value="UniProtKB-KW"/>
</dbReference>
<evidence type="ECO:0000256" key="8">
    <source>
        <dbReference type="ARBA" id="ARBA00023136"/>
    </source>
</evidence>
<feature type="transmembrane region" description="Helical" evidence="12">
    <location>
        <begin position="101"/>
        <end position="123"/>
    </location>
</feature>
<evidence type="ECO:0000256" key="1">
    <source>
        <dbReference type="ARBA" id="ARBA00004651"/>
    </source>
</evidence>
<keyword evidence="3" id="KW-0997">Cell inner membrane</keyword>
<dbReference type="KEGG" id="gak:X907_0894"/>
<keyword evidence="4 12" id="KW-0812">Transmembrane</keyword>
<gene>
    <name evidence="12" type="primary">fluC</name>
    <name evidence="12" type="synonym">crcB</name>
    <name evidence="13" type="ORF">X907_0894</name>
</gene>
<dbReference type="GO" id="GO:0062054">
    <property type="term" value="F:fluoride channel activity"/>
    <property type="evidence" value="ECO:0007669"/>
    <property type="project" value="UniProtKB-UniRule"/>
</dbReference>
<evidence type="ECO:0000256" key="11">
    <source>
        <dbReference type="ARBA" id="ARBA00035585"/>
    </source>
</evidence>
<dbReference type="RefSeq" id="WP_127565822.1">
    <property type="nucleotide sequence ID" value="NZ_BMFB01000002.1"/>
</dbReference>
<dbReference type="PANTHER" id="PTHR28259">
    <property type="entry name" value="FLUORIDE EXPORT PROTEIN 1-RELATED"/>
    <property type="match status" value="1"/>
</dbReference>
<evidence type="ECO:0000256" key="5">
    <source>
        <dbReference type="ARBA" id="ARBA00022989"/>
    </source>
</evidence>
<feature type="binding site" evidence="12">
    <location>
        <position position="77"/>
    </location>
    <ligand>
        <name>Na(+)</name>
        <dbReference type="ChEBI" id="CHEBI:29101"/>
        <note>structural</note>
    </ligand>
</feature>
<feature type="transmembrane region" description="Helical" evidence="12">
    <location>
        <begin position="36"/>
        <end position="58"/>
    </location>
</feature>
<evidence type="ECO:0000256" key="3">
    <source>
        <dbReference type="ARBA" id="ARBA00022519"/>
    </source>
</evidence>
<dbReference type="HAMAP" id="MF_00454">
    <property type="entry name" value="FluC"/>
    <property type="match status" value="1"/>
</dbReference>
<evidence type="ECO:0000313" key="13">
    <source>
        <dbReference type="EMBL" id="AZU03435.1"/>
    </source>
</evidence>
<evidence type="ECO:0000256" key="12">
    <source>
        <dbReference type="HAMAP-Rule" id="MF_00454"/>
    </source>
</evidence>
<dbReference type="Proteomes" id="UP000286954">
    <property type="component" value="Chromosome"/>
</dbReference>
<dbReference type="GO" id="GO:0140114">
    <property type="term" value="P:cellular detoxification of fluoride"/>
    <property type="evidence" value="ECO:0007669"/>
    <property type="project" value="UniProtKB-UniRule"/>
</dbReference>
<keyword evidence="5 12" id="KW-1133">Transmembrane helix</keyword>
<evidence type="ECO:0000256" key="10">
    <source>
        <dbReference type="ARBA" id="ARBA00035120"/>
    </source>
</evidence>
<keyword evidence="12" id="KW-0813">Transport</keyword>
<dbReference type="GO" id="GO:0005886">
    <property type="term" value="C:plasma membrane"/>
    <property type="evidence" value="ECO:0007669"/>
    <property type="project" value="UniProtKB-SubCell"/>
</dbReference>
<comment type="similarity">
    <text evidence="10 12">Belongs to the fluoride channel Fluc/FEX (TC 1.A.43) family.</text>
</comment>
<keyword evidence="7 12" id="KW-0406">Ion transport</keyword>
<organism evidence="13 14">
    <name type="scientific">Glycocaulis alkaliphilus</name>
    <dbReference type="NCBI Taxonomy" id="1434191"/>
    <lineage>
        <taxon>Bacteria</taxon>
        <taxon>Pseudomonadati</taxon>
        <taxon>Pseudomonadota</taxon>
        <taxon>Alphaproteobacteria</taxon>
        <taxon>Maricaulales</taxon>
        <taxon>Maricaulaceae</taxon>
        <taxon>Glycocaulis</taxon>
    </lineage>
</organism>
<feature type="transmembrane region" description="Helical" evidence="12">
    <location>
        <begin position="70"/>
        <end position="95"/>
    </location>
</feature>
<comment type="catalytic activity">
    <reaction evidence="11">
        <text>fluoride(in) = fluoride(out)</text>
        <dbReference type="Rhea" id="RHEA:76159"/>
        <dbReference type="ChEBI" id="CHEBI:17051"/>
    </reaction>
    <physiologicalReaction direction="left-to-right" evidence="11">
        <dbReference type="Rhea" id="RHEA:76160"/>
    </physiologicalReaction>
</comment>
<sequence length="132" mass="13418">MKARPSILLAVAAGGALGALTRYAVALALAGGDLPWGTLAANACGSLLIGLYAGAMVCGRIKPGLVQRHFVVTGFCGGFTTFSIFSLEIVLLAQAGEAGPALLYLVLSIVLWLAGVAAGWKLAGARLRPVRP</sequence>
<feature type="binding site" evidence="12">
    <location>
        <position position="80"/>
    </location>
    <ligand>
        <name>Na(+)</name>
        <dbReference type="ChEBI" id="CHEBI:29101"/>
        <note>structural</note>
    </ligand>
</feature>
<dbReference type="Pfam" id="PF02537">
    <property type="entry name" value="CRCB"/>
    <property type="match status" value="1"/>
</dbReference>
<dbReference type="AlphaFoldDB" id="A0A3T0E7P4"/>
<dbReference type="InterPro" id="IPR003691">
    <property type="entry name" value="FluC"/>
</dbReference>
<evidence type="ECO:0000313" key="14">
    <source>
        <dbReference type="Proteomes" id="UP000286954"/>
    </source>
</evidence>
<evidence type="ECO:0000256" key="6">
    <source>
        <dbReference type="ARBA" id="ARBA00023053"/>
    </source>
</evidence>
<comment type="subcellular location">
    <subcellularLocation>
        <location evidence="1 12">Cell membrane</location>
        <topology evidence="1 12">Multi-pass membrane protein</topology>
    </subcellularLocation>
</comment>
<comment type="function">
    <text evidence="12">Fluoride-specific ion channel. Important for reducing fluoride concentration in the cell, thus reducing its toxicity.</text>
</comment>
<reference evidence="13 14" key="1">
    <citation type="submission" date="2016-12" db="EMBL/GenBank/DDBJ databases">
        <title>The genome of dimorphic prosthecate Glycocaulis alkaliphilus 6b-8t, isolated from crude oil dictates its adaptability in petroleum environments.</title>
        <authorList>
            <person name="Wu X.-L."/>
            <person name="Geng S."/>
        </authorList>
    </citation>
    <scope>NUCLEOTIDE SEQUENCE [LARGE SCALE GENOMIC DNA]</scope>
    <source>
        <strain evidence="13 14">6B-8</strain>
    </source>
</reference>
<name>A0A3T0E7P4_9PROT</name>
<dbReference type="NCBIfam" id="TIGR00494">
    <property type="entry name" value="crcB"/>
    <property type="match status" value="1"/>
</dbReference>
<evidence type="ECO:0000256" key="7">
    <source>
        <dbReference type="ARBA" id="ARBA00023065"/>
    </source>
</evidence>
<accession>A0A3T0E7P4</accession>
<protein>
    <recommendedName>
        <fullName evidence="12">Fluoride-specific ion channel FluC</fullName>
    </recommendedName>
</protein>
<dbReference type="EMBL" id="CP018911">
    <property type="protein sequence ID" value="AZU03435.1"/>
    <property type="molecule type" value="Genomic_DNA"/>
</dbReference>
<keyword evidence="8 12" id="KW-0472">Membrane</keyword>
<keyword evidence="12" id="KW-0479">Metal-binding</keyword>
<evidence type="ECO:0000256" key="2">
    <source>
        <dbReference type="ARBA" id="ARBA00022475"/>
    </source>
</evidence>
<dbReference type="PANTHER" id="PTHR28259:SF1">
    <property type="entry name" value="FLUORIDE EXPORT PROTEIN 1-RELATED"/>
    <property type="match status" value="1"/>
</dbReference>
<evidence type="ECO:0000256" key="4">
    <source>
        <dbReference type="ARBA" id="ARBA00022692"/>
    </source>
</evidence>
<keyword evidence="2 12" id="KW-1003">Cell membrane</keyword>
<proteinExistence type="inferred from homology"/>
<dbReference type="OrthoDB" id="9806299at2"/>
<evidence type="ECO:0000256" key="9">
    <source>
        <dbReference type="ARBA" id="ARBA00023303"/>
    </source>
</evidence>
<comment type="activity regulation">
    <text evidence="12">Na(+) is not transported, but it plays an essential structural role and its presence is essential for fluoride channel function.</text>
</comment>
<keyword evidence="9 12" id="KW-0407">Ion channel</keyword>
<keyword evidence="14" id="KW-1185">Reference proteome</keyword>
<keyword evidence="6 12" id="KW-0915">Sodium</keyword>